<evidence type="ECO:0000256" key="1">
    <source>
        <dbReference type="ARBA" id="ARBA00024353"/>
    </source>
</evidence>
<evidence type="ECO:0000259" key="5">
    <source>
        <dbReference type="Pfam" id="PF13490"/>
    </source>
</evidence>
<sequence>MNCGDWQEWIQRDLDGELSDEEGKKLRYHLSLCPGCAEFAADMRSLNRELSALPPVEPACSLTDRILQQTGPREPRKQTAGKKQSLSVRQWRRFWPLTGAAAAVLLAAAWLISNESGLPTQKGGNSAQTSTTLHSSESSTKGQAWSQEVPSPEGRFIAQITPERRVLVRNREGEVQYRSPNWEEERPIRVEWMDEETFVIQFAEGGKEKIIHLEETDGKK</sequence>
<name>A0A1G6P2G5_9BACL</name>
<dbReference type="EMBL" id="FMZA01000015">
    <property type="protein sequence ID" value="SDC73615.1"/>
    <property type="molecule type" value="Genomic_DNA"/>
</dbReference>
<proteinExistence type="inferred from homology"/>
<keyword evidence="4" id="KW-0812">Transmembrane</keyword>
<protein>
    <recommendedName>
        <fullName evidence="2">Anti-sigma-W factor RsiW</fullName>
    </recommendedName>
</protein>
<accession>A0A1G6P2G5</accession>
<keyword evidence="4" id="KW-0472">Membrane</keyword>
<feature type="region of interest" description="Disordered" evidence="3">
    <location>
        <begin position="118"/>
        <end position="151"/>
    </location>
</feature>
<dbReference type="Pfam" id="PF13490">
    <property type="entry name" value="zf-HC2"/>
    <property type="match status" value="1"/>
</dbReference>
<dbReference type="Gene3D" id="1.10.10.1320">
    <property type="entry name" value="Anti-sigma factor, zinc-finger domain"/>
    <property type="match status" value="1"/>
</dbReference>
<dbReference type="GO" id="GO:0008270">
    <property type="term" value="F:zinc ion binding"/>
    <property type="evidence" value="ECO:0007669"/>
    <property type="project" value="UniProtKB-KW"/>
</dbReference>
<keyword evidence="6" id="KW-0479">Metal-binding</keyword>
<evidence type="ECO:0000256" key="3">
    <source>
        <dbReference type="SAM" id="MobiDB-lite"/>
    </source>
</evidence>
<dbReference type="InterPro" id="IPR027383">
    <property type="entry name" value="Znf_put"/>
</dbReference>
<organism evidence="6 7">
    <name type="scientific">Melghirimyces thermohalophilus</name>
    <dbReference type="NCBI Taxonomy" id="1236220"/>
    <lineage>
        <taxon>Bacteria</taxon>
        <taxon>Bacillati</taxon>
        <taxon>Bacillota</taxon>
        <taxon>Bacilli</taxon>
        <taxon>Bacillales</taxon>
        <taxon>Thermoactinomycetaceae</taxon>
        <taxon>Melghirimyces</taxon>
    </lineage>
</organism>
<evidence type="ECO:0000313" key="6">
    <source>
        <dbReference type="EMBL" id="SDC73615.1"/>
    </source>
</evidence>
<feature type="compositionally biased region" description="Polar residues" evidence="3">
    <location>
        <begin position="118"/>
        <end position="128"/>
    </location>
</feature>
<keyword evidence="6" id="KW-0862">Zinc</keyword>
<evidence type="ECO:0000313" key="7">
    <source>
        <dbReference type="Proteomes" id="UP000199387"/>
    </source>
</evidence>
<dbReference type="AlphaFoldDB" id="A0A1G6P2G5"/>
<dbReference type="RefSeq" id="WP_091571123.1">
    <property type="nucleotide sequence ID" value="NZ_FMZA01000015.1"/>
</dbReference>
<keyword evidence="7" id="KW-1185">Reference proteome</keyword>
<evidence type="ECO:0000256" key="4">
    <source>
        <dbReference type="SAM" id="Phobius"/>
    </source>
</evidence>
<dbReference type="STRING" id="1236220.SAMN04488112_1156"/>
<gene>
    <name evidence="6" type="ORF">SAMN04488112_1156</name>
</gene>
<evidence type="ECO:0000256" key="2">
    <source>
        <dbReference type="ARBA" id="ARBA00024438"/>
    </source>
</evidence>
<dbReference type="OrthoDB" id="2381690at2"/>
<comment type="similarity">
    <text evidence="1">Belongs to the zinc-associated anti-sigma factor (ZAS) superfamily. Anti-sigma-W factor family.</text>
</comment>
<dbReference type="InterPro" id="IPR041916">
    <property type="entry name" value="Anti_sigma_zinc_sf"/>
</dbReference>
<keyword evidence="4" id="KW-1133">Transmembrane helix</keyword>
<feature type="compositionally biased region" description="Low complexity" evidence="3">
    <location>
        <begin position="129"/>
        <end position="140"/>
    </location>
</feature>
<keyword evidence="6" id="KW-0863">Zinc-finger</keyword>
<feature type="domain" description="Putative zinc-finger" evidence="5">
    <location>
        <begin position="3"/>
        <end position="37"/>
    </location>
</feature>
<dbReference type="Proteomes" id="UP000199387">
    <property type="component" value="Unassembled WGS sequence"/>
</dbReference>
<feature type="transmembrane region" description="Helical" evidence="4">
    <location>
        <begin position="94"/>
        <end position="112"/>
    </location>
</feature>
<reference evidence="6 7" key="1">
    <citation type="submission" date="2016-10" db="EMBL/GenBank/DDBJ databases">
        <authorList>
            <person name="de Groot N.N."/>
        </authorList>
    </citation>
    <scope>NUCLEOTIDE SEQUENCE [LARGE SCALE GENOMIC DNA]</scope>
    <source>
        <strain evidence="6 7">DSM 45514</strain>
    </source>
</reference>